<protein>
    <submittedName>
        <fullName evidence="1">Uncharacterized protein</fullName>
    </submittedName>
</protein>
<gene>
    <name evidence="1" type="ORF">BSTOLATCC_MIC10102</name>
</gene>
<accession>A0AAU9ILG3</accession>
<organism evidence="1 2">
    <name type="scientific">Blepharisma stoltei</name>
    <dbReference type="NCBI Taxonomy" id="1481888"/>
    <lineage>
        <taxon>Eukaryota</taxon>
        <taxon>Sar</taxon>
        <taxon>Alveolata</taxon>
        <taxon>Ciliophora</taxon>
        <taxon>Postciliodesmatophora</taxon>
        <taxon>Heterotrichea</taxon>
        <taxon>Heterotrichida</taxon>
        <taxon>Blepharismidae</taxon>
        <taxon>Blepharisma</taxon>
    </lineage>
</organism>
<reference evidence="1" key="1">
    <citation type="submission" date="2021-09" db="EMBL/GenBank/DDBJ databases">
        <authorList>
            <consortium name="AG Swart"/>
            <person name="Singh M."/>
            <person name="Singh A."/>
            <person name="Seah K."/>
            <person name="Emmerich C."/>
        </authorList>
    </citation>
    <scope>NUCLEOTIDE SEQUENCE</scope>
    <source>
        <strain evidence="1">ATCC30299</strain>
    </source>
</reference>
<name>A0AAU9ILG3_9CILI</name>
<sequence length="77" mass="9261">MYQYDNDQCCYKIQTSHWRLMALYKVANDSWNYSFKLLKSKKFVNRVVPRRMDRISYKCTSMIKINDAIKSKVPIEG</sequence>
<evidence type="ECO:0000313" key="1">
    <source>
        <dbReference type="EMBL" id="CAG9314037.1"/>
    </source>
</evidence>
<dbReference type="Proteomes" id="UP001162131">
    <property type="component" value="Unassembled WGS sequence"/>
</dbReference>
<proteinExistence type="predicted"/>
<evidence type="ECO:0000313" key="2">
    <source>
        <dbReference type="Proteomes" id="UP001162131"/>
    </source>
</evidence>
<keyword evidence="2" id="KW-1185">Reference proteome</keyword>
<comment type="caution">
    <text evidence="1">The sequence shown here is derived from an EMBL/GenBank/DDBJ whole genome shotgun (WGS) entry which is preliminary data.</text>
</comment>
<dbReference type="EMBL" id="CAJZBQ010000011">
    <property type="protein sequence ID" value="CAG9314037.1"/>
    <property type="molecule type" value="Genomic_DNA"/>
</dbReference>
<dbReference type="AlphaFoldDB" id="A0AAU9ILG3"/>